<evidence type="ECO:0008006" key="3">
    <source>
        <dbReference type="Google" id="ProtNLM"/>
    </source>
</evidence>
<dbReference type="EMBL" id="MFJD01000016">
    <property type="protein sequence ID" value="OGG01413.1"/>
    <property type="molecule type" value="Genomic_DNA"/>
</dbReference>
<organism evidence="1 2">
    <name type="scientific">Candidatus Gottesmanbacteria bacterium RBG_16_52_11</name>
    <dbReference type="NCBI Taxonomy" id="1798374"/>
    <lineage>
        <taxon>Bacteria</taxon>
        <taxon>Candidatus Gottesmaniibacteriota</taxon>
    </lineage>
</organism>
<dbReference type="PANTHER" id="PTHR38659:SF1">
    <property type="entry name" value="METAL DEPENDENT PHOSPHOHYDROLASE"/>
    <property type="match status" value="1"/>
</dbReference>
<proteinExistence type="predicted"/>
<dbReference type="SUPFAM" id="SSF109604">
    <property type="entry name" value="HD-domain/PDEase-like"/>
    <property type="match status" value="1"/>
</dbReference>
<gene>
    <name evidence="1" type="ORF">A2Z33_02645</name>
</gene>
<comment type="caution">
    <text evidence="1">The sequence shown here is derived from an EMBL/GenBank/DDBJ whole genome shotgun (WGS) entry which is preliminary data.</text>
</comment>
<evidence type="ECO:0000313" key="1">
    <source>
        <dbReference type="EMBL" id="OGG01413.1"/>
    </source>
</evidence>
<sequence length="205" mass="22565">MKFSRDEALALVHEWTKNPNLVKHMLAVETVMRALCLYLYDKGVLSVSDIKGNTRTELAEVWGIAGLVHDADYEQFKDDPKKHPSVIFPKLEERGADPSIINAVRAHGWGNRAGLPEPATPMEWSLYCADELTGLVIACALVRPEKSLATVSVESVLKKWPQKAFAAGVHREQIGLCESKLGIPLPEFISIALTAMQGIHAELGL</sequence>
<dbReference type="AlphaFoldDB" id="A0A1F5YMZ0"/>
<accession>A0A1F5YMZ0</accession>
<evidence type="ECO:0000313" key="2">
    <source>
        <dbReference type="Proteomes" id="UP000178448"/>
    </source>
</evidence>
<name>A0A1F5YMZ0_9BACT</name>
<dbReference type="PANTHER" id="PTHR38659">
    <property type="entry name" value="METAL-DEPENDENT PHOSPHOHYDROLASE"/>
    <property type="match status" value="1"/>
</dbReference>
<dbReference type="STRING" id="1798374.A2Z33_02645"/>
<dbReference type="Proteomes" id="UP000178448">
    <property type="component" value="Unassembled WGS sequence"/>
</dbReference>
<protein>
    <recommendedName>
        <fullName evidence="3">HD domain-containing protein</fullName>
    </recommendedName>
</protein>
<reference evidence="1 2" key="1">
    <citation type="journal article" date="2016" name="Nat. Commun.">
        <title>Thousands of microbial genomes shed light on interconnected biogeochemical processes in an aquifer system.</title>
        <authorList>
            <person name="Anantharaman K."/>
            <person name="Brown C.T."/>
            <person name="Hug L.A."/>
            <person name="Sharon I."/>
            <person name="Castelle C.J."/>
            <person name="Probst A.J."/>
            <person name="Thomas B.C."/>
            <person name="Singh A."/>
            <person name="Wilkins M.J."/>
            <person name="Karaoz U."/>
            <person name="Brodie E.L."/>
            <person name="Williams K.H."/>
            <person name="Hubbard S.S."/>
            <person name="Banfield J.F."/>
        </authorList>
    </citation>
    <scope>NUCLEOTIDE SEQUENCE [LARGE SCALE GENOMIC DNA]</scope>
</reference>